<proteinExistence type="predicted"/>
<dbReference type="KEGG" id="tzo:THMIRHAT_09550"/>
<evidence type="ECO:0008006" key="8">
    <source>
        <dbReference type="Google" id="ProtNLM"/>
    </source>
</evidence>
<evidence type="ECO:0000256" key="2">
    <source>
        <dbReference type="ARBA" id="ARBA00022519"/>
    </source>
</evidence>
<keyword evidence="4" id="KW-1133">Transmembrane helix</keyword>
<sequence>MSKKLSWLLFILLSLLMFVLATQQMSYTTQAPAVTPKPLETYSWQIFDSTTWALDAQKPNQQNIINAKAIYYQETQKVAKFTEPRIIQVSTDKTTTIQSQFATSTNETQILFEGNVLMQSQSLNQTNKTLKTQQITYNSDTQQLESPLEVVLTDPKTRISGKGFQGNLEEGHYQFASKVTTIFSPTKD</sequence>
<dbReference type="RefSeq" id="WP_173291033.1">
    <property type="nucleotide sequence ID" value="NZ_AP021888.1"/>
</dbReference>
<evidence type="ECO:0000256" key="5">
    <source>
        <dbReference type="ARBA" id="ARBA00023136"/>
    </source>
</evidence>
<keyword evidence="2" id="KW-0997">Cell inner membrane</keyword>
<dbReference type="GO" id="GO:0030288">
    <property type="term" value="C:outer membrane-bounded periplasmic space"/>
    <property type="evidence" value="ECO:0007669"/>
    <property type="project" value="TreeGrafter"/>
</dbReference>
<dbReference type="Pfam" id="PF06835">
    <property type="entry name" value="LptC"/>
    <property type="match status" value="1"/>
</dbReference>
<dbReference type="InterPro" id="IPR010664">
    <property type="entry name" value="LipoPS_assembly_LptC-rel"/>
</dbReference>
<dbReference type="PANTHER" id="PTHR37481">
    <property type="entry name" value="LIPOPOLYSACCHARIDE EXPORT SYSTEM PROTEIN LPTC"/>
    <property type="match status" value="1"/>
</dbReference>
<evidence type="ECO:0000256" key="1">
    <source>
        <dbReference type="ARBA" id="ARBA00022475"/>
    </source>
</evidence>
<keyword evidence="3" id="KW-0812">Transmembrane</keyword>
<accession>A0A6F8PM75</accession>
<dbReference type="InterPro" id="IPR026265">
    <property type="entry name" value="LptC"/>
</dbReference>
<evidence type="ECO:0000313" key="6">
    <source>
        <dbReference type="EMBL" id="BBP43209.1"/>
    </source>
</evidence>
<evidence type="ECO:0000313" key="7">
    <source>
        <dbReference type="Proteomes" id="UP000501466"/>
    </source>
</evidence>
<dbReference type="PANTHER" id="PTHR37481:SF1">
    <property type="entry name" value="LIPOPOLYSACCHARIDE EXPORT SYSTEM PROTEIN LPTC"/>
    <property type="match status" value="1"/>
</dbReference>
<dbReference type="EMBL" id="AP021888">
    <property type="protein sequence ID" value="BBP43209.1"/>
    <property type="molecule type" value="Genomic_DNA"/>
</dbReference>
<reference evidence="7" key="1">
    <citation type="submission" date="2019-11" db="EMBL/GenBank/DDBJ databases">
        <title>Isolation and characterization of two novel species in the genus Thiomicrorhabdus.</title>
        <authorList>
            <person name="Mochizuki J."/>
            <person name="Kojima H."/>
            <person name="Fukui M."/>
        </authorList>
    </citation>
    <scope>NUCLEOTIDE SEQUENCE [LARGE SCALE GENOMIC DNA]</scope>
    <source>
        <strain evidence="7">AkT22</strain>
    </source>
</reference>
<dbReference type="Proteomes" id="UP000501466">
    <property type="component" value="Chromosome"/>
</dbReference>
<name>A0A6F8PM75_9GAMM</name>
<dbReference type="GO" id="GO:0005886">
    <property type="term" value="C:plasma membrane"/>
    <property type="evidence" value="ECO:0007669"/>
    <property type="project" value="InterPro"/>
</dbReference>
<dbReference type="AlphaFoldDB" id="A0A6F8PM75"/>
<organism evidence="6 7">
    <name type="scientific">Thiosulfativibrio zosterae</name>
    <dbReference type="NCBI Taxonomy" id="2675053"/>
    <lineage>
        <taxon>Bacteria</taxon>
        <taxon>Pseudomonadati</taxon>
        <taxon>Pseudomonadota</taxon>
        <taxon>Gammaproteobacteria</taxon>
        <taxon>Thiotrichales</taxon>
        <taxon>Piscirickettsiaceae</taxon>
        <taxon>Thiosulfativibrio</taxon>
    </lineage>
</organism>
<keyword evidence="7" id="KW-1185">Reference proteome</keyword>
<evidence type="ECO:0000256" key="4">
    <source>
        <dbReference type="ARBA" id="ARBA00022989"/>
    </source>
</evidence>
<dbReference type="GO" id="GO:0017089">
    <property type="term" value="F:glycolipid transfer activity"/>
    <property type="evidence" value="ECO:0007669"/>
    <property type="project" value="TreeGrafter"/>
</dbReference>
<gene>
    <name evidence="6" type="ORF">THMIRHAT_09550</name>
</gene>
<dbReference type="InterPro" id="IPR052363">
    <property type="entry name" value="LPS_export_LptC"/>
</dbReference>
<keyword evidence="5" id="KW-0472">Membrane</keyword>
<evidence type="ECO:0000256" key="3">
    <source>
        <dbReference type="ARBA" id="ARBA00022692"/>
    </source>
</evidence>
<dbReference type="NCBIfam" id="TIGR04409">
    <property type="entry name" value="LptC_YrbK"/>
    <property type="match status" value="1"/>
</dbReference>
<dbReference type="GO" id="GO:0015221">
    <property type="term" value="F:lipopolysaccharide transmembrane transporter activity"/>
    <property type="evidence" value="ECO:0007669"/>
    <property type="project" value="InterPro"/>
</dbReference>
<dbReference type="Gene3D" id="2.60.450.10">
    <property type="entry name" value="Lipopolysaccharide (LPS) transport protein A like domain"/>
    <property type="match status" value="1"/>
</dbReference>
<protein>
    <recommendedName>
        <fullName evidence="8">LPS export ABC transporter periplasmic protein LptC</fullName>
    </recommendedName>
</protein>
<keyword evidence="1" id="KW-1003">Cell membrane</keyword>